<evidence type="ECO:0000256" key="1">
    <source>
        <dbReference type="SAM" id="MobiDB-lite"/>
    </source>
</evidence>
<evidence type="ECO:0000313" key="2">
    <source>
        <dbReference type="EMBL" id="KUI56752.1"/>
    </source>
</evidence>
<dbReference type="AlphaFoldDB" id="A0A194UYD7"/>
<feature type="region of interest" description="Disordered" evidence="1">
    <location>
        <begin position="30"/>
        <end position="72"/>
    </location>
</feature>
<name>A0A194UYD7_CYTMA</name>
<sequence length="103" mass="11662">MSVTTTDNPITTTINREIQQDYEIRLTGYNETVAPPNADNRPPPATNPSDWPTEHRGVPPYRPINTELDRSQRPWGGSLAIDVFLVTMLHGVCLNATYRRKDQ</sequence>
<protein>
    <submittedName>
        <fullName evidence="2">Uncharacterized protein</fullName>
    </submittedName>
</protein>
<dbReference type="OrthoDB" id="5201563at2759"/>
<keyword evidence="3" id="KW-1185">Reference proteome</keyword>
<gene>
    <name evidence="2" type="ORF">VP1G_04062</name>
</gene>
<proteinExistence type="predicted"/>
<reference evidence="3" key="1">
    <citation type="submission" date="2014-12" db="EMBL/GenBank/DDBJ databases">
        <title>Genome Sequence of Valsa Canker Pathogens Uncovers a Specific Adaption of Colonization on Woody Bark.</title>
        <authorList>
            <person name="Yin Z."/>
            <person name="Liu H."/>
            <person name="Gao X."/>
            <person name="Li Z."/>
            <person name="Song N."/>
            <person name="Ke X."/>
            <person name="Dai Q."/>
            <person name="Wu Y."/>
            <person name="Sun Y."/>
            <person name="Xu J.-R."/>
            <person name="Kang Z.K."/>
            <person name="Wang L."/>
            <person name="Huang L."/>
        </authorList>
    </citation>
    <scope>NUCLEOTIDE SEQUENCE [LARGE SCALE GENOMIC DNA]</scope>
    <source>
        <strain evidence="3">SXYL134</strain>
    </source>
</reference>
<dbReference type="Proteomes" id="UP000078576">
    <property type="component" value="Unassembled WGS sequence"/>
</dbReference>
<accession>A0A194UYD7</accession>
<organism evidence="2 3">
    <name type="scientific">Cytospora mali</name>
    <name type="common">Apple Valsa canker fungus</name>
    <name type="synonym">Valsa mali</name>
    <dbReference type="NCBI Taxonomy" id="578113"/>
    <lineage>
        <taxon>Eukaryota</taxon>
        <taxon>Fungi</taxon>
        <taxon>Dikarya</taxon>
        <taxon>Ascomycota</taxon>
        <taxon>Pezizomycotina</taxon>
        <taxon>Sordariomycetes</taxon>
        <taxon>Sordariomycetidae</taxon>
        <taxon>Diaporthales</taxon>
        <taxon>Cytosporaceae</taxon>
        <taxon>Cytospora</taxon>
    </lineage>
</organism>
<evidence type="ECO:0000313" key="3">
    <source>
        <dbReference type="Proteomes" id="UP000078576"/>
    </source>
</evidence>
<dbReference type="EMBL" id="KN714692">
    <property type="protein sequence ID" value="KUI56752.1"/>
    <property type="molecule type" value="Genomic_DNA"/>
</dbReference>